<feature type="chain" id="PRO_5040337681" description="ARB-07466-like C-terminal domain-containing protein" evidence="1">
    <location>
        <begin position="19"/>
        <end position="239"/>
    </location>
</feature>
<organism evidence="3 4">
    <name type="scientific">Polyplosphaeria fusca</name>
    <dbReference type="NCBI Taxonomy" id="682080"/>
    <lineage>
        <taxon>Eukaryota</taxon>
        <taxon>Fungi</taxon>
        <taxon>Dikarya</taxon>
        <taxon>Ascomycota</taxon>
        <taxon>Pezizomycotina</taxon>
        <taxon>Dothideomycetes</taxon>
        <taxon>Pleosporomycetidae</taxon>
        <taxon>Pleosporales</taxon>
        <taxon>Tetraplosphaeriaceae</taxon>
        <taxon>Polyplosphaeria</taxon>
    </lineage>
</organism>
<evidence type="ECO:0000313" key="4">
    <source>
        <dbReference type="Proteomes" id="UP000799444"/>
    </source>
</evidence>
<dbReference type="Proteomes" id="UP000799444">
    <property type="component" value="Unassembled WGS sequence"/>
</dbReference>
<evidence type="ECO:0000313" key="3">
    <source>
        <dbReference type="EMBL" id="KAF2734837.1"/>
    </source>
</evidence>
<accession>A0A9P4QW78</accession>
<keyword evidence="4" id="KW-1185">Reference proteome</keyword>
<keyword evidence="1" id="KW-0732">Signal</keyword>
<dbReference type="EMBL" id="ML996143">
    <property type="protein sequence ID" value="KAF2734837.1"/>
    <property type="molecule type" value="Genomic_DNA"/>
</dbReference>
<protein>
    <recommendedName>
        <fullName evidence="2">ARB-07466-like C-terminal domain-containing protein</fullName>
    </recommendedName>
</protein>
<dbReference type="OrthoDB" id="2251794at2759"/>
<name>A0A9P4QW78_9PLEO</name>
<comment type="caution">
    <text evidence="3">The sequence shown here is derived from an EMBL/GenBank/DDBJ whole genome shotgun (WGS) entry which is preliminary data.</text>
</comment>
<proteinExistence type="predicted"/>
<gene>
    <name evidence="3" type="ORF">EJ04DRAFT_602187</name>
</gene>
<dbReference type="Pfam" id="PF26571">
    <property type="entry name" value="VldE"/>
    <property type="match status" value="1"/>
</dbReference>
<feature type="domain" description="ARB-07466-like C-terminal" evidence="2">
    <location>
        <begin position="117"/>
        <end position="231"/>
    </location>
</feature>
<dbReference type="InterPro" id="IPR058593">
    <property type="entry name" value="ARB_07466-like_C"/>
</dbReference>
<dbReference type="AlphaFoldDB" id="A0A9P4QW78"/>
<feature type="signal peptide" evidence="1">
    <location>
        <begin position="1"/>
        <end position="18"/>
    </location>
</feature>
<evidence type="ECO:0000256" key="1">
    <source>
        <dbReference type="SAM" id="SignalP"/>
    </source>
</evidence>
<sequence length="239" mass="24896">MQFPILLVALLASRITNAATNEPCYGANGIAGVCIAESSCTSSGGVTINGGCPSDASNIKCCSKASCGASPNNCRWSSDCGGASLSGQCPGPAGFKCCQSSAQGFGGYAAPSYPALGACKQVSITGAKKIVAAFPGRIREIFCTRDCACSSTPSSDHCCGKATDMMCSDAGGTPTISGRQIAEWVMNNRGALNLKYVIWGQRIWNPSQDSVGPWTGWRGMEDRGDVTQNHWDHVHVSYN</sequence>
<evidence type="ECO:0000259" key="2">
    <source>
        <dbReference type="Pfam" id="PF26571"/>
    </source>
</evidence>
<reference evidence="3" key="1">
    <citation type="journal article" date="2020" name="Stud. Mycol.">
        <title>101 Dothideomycetes genomes: a test case for predicting lifestyles and emergence of pathogens.</title>
        <authorList>
            <person name="Haridas S."/>
            <person name="Albert R."/>
            <person name="Binder M."/>
            <person name="Bloem J."/>
            <person name="Labutti K."/>
            <person name="Salamov A."/>
            <person name="Andreopoulos B."/>
            <person name="Baker S."/>
            <person name="Barry K."/>
            <person name="Bills G."/>
            <person name="Bluhm B."/>
            <person name="Cannon C."/>
            <person name="Castanera R."/>
            <person name="Culley D."/>
            <person name="Daum C."/>
            <person name="Ezra D."/>
            <person name="Gonzalez J."/>
            <person name="Henrissat B."/>
            <person name="Kuo A."/>
            <person name="Liang C."/>
            <person name="Lipzen A."/>
            <person name="Lutzoni F."/>
            <person name="Magnuson J."/>
            <person name="Mondo S."/>
            <person name="Nolan M."/>
            <person name="Ohm R."/>
            <person name="Pangilinan J."/>
            <person name="Park H.-J."/>
            <person name="Ramirez L."/>
            <person name="Alfaro M."/>
            <person name="Sun H."/>
            <person name="Tritt A."/>
            <person name="Yoshinaga Y."/>
            <person name="Zwiers L.-H."/>
            <person name="Turgeon B."/>
            <person name="Goodwin S."/>
            <person name="Spatafora J."/>
            <person name="Crous P."/>
            <person name="Grigoriev I."/>
        </authorList>
    </citation>
    <scope>NUCLEOTIDE SEQUENCE</scope>
    <source>
        <strain evidence="3">CBS 125425</strain>
    </source>
</reference>